<evidence type="ECO:0000313" key="1">
    <source>
        <dbReference type="EMBL" id="MBA1144205.1"/>
    </source>
</evidence>
<gene>
    <name evidence="1" type="ORF">H0241_28765</name>
</gene>
<dbReference type="Proteomes" id="UP000558284">
    <property type="component" value="Unassembled WGS sequence"/>
</dbReference>
<dbReference type="Pfam" id="PF11185">
    <property type="entry name" value="DUF2971"/>
    <property type="match status" value="1"/>
</dbReference>
<dbReference type="InterPro" id="IPR021352">
    <property type="entry name" value="DUF2971"/>
</dbReference>
<protein>
    <submittedName>
        <fullName evidence="1">DUF2971 domain-containing protein</fullName>
    </submittedName>
</protein>
<name>A0A838BCK8_9HYPH</name>
<sequence>MWAHYGDSFFEICIEDDFQLLRQTLPDGNSFSRVSYADRLLDMGSNLQDPRKLAKWILSTKHHRWAYEREWRLFLPCQGLVD</sequence>
<dbReference type="RefSeq" id="WP_181061156.1">
    <property type="nucleotide sequence ID" value="NZ_JACDTY010000020.1"/>
</dbReference>
<reference evidence="1 2" key="1">
    <citation type="submission" date="2020-07" db="EMBL/GenBank/DDBJ databases">
        <title>Definition of the novel symbiovar canariense within Mesorhizobium novociceri, a new species of genus Mesorhizobium nodulating Cicer canariense in the Caldera de Taburiente National Park (La Palma, Canary Islands).</title>
        <authorList>
            <person name="Leon-Barrios M."/>
            <person name="Perez-Yepez J."/>
            <person name="Flores-Felix J.D."/>
            <person name="Ramirez-Baena M.H."/>
            <person name="Pulido-Suarez L."/>
            <person name="Igual J.M."/>
            <person name="Velazquez E."/>
            <person name="Peix A."/>
        </authorList>
    </citation>
    <scope>NUCLEOTIDE SEQUENCE [LARGE SCALE GENOMIC DNA]</scope>
    <source>
        <strain evidence="1 2">CCANP35</strain>
    </source>
</reference>
<dbReference type="EMBL" id="JACDTY010000020">
    <property type="protein sequence ID" value="MBA1144205.1"/>
    <property type="molecule type" value="Genomic_DNA"/>
</dbReference>
<proteinExistence type="predicted"/>
<organism evidence="1 2">
    <name type="scientific">Mesorhizobium neociceri</name>
    <dbReference type="NCBI Taxonomy" id="1307853"/>
    <lineage>
        <taxon>Bacteria</taxon>
        <taxon>Pseudomonadati</taxon>
        <taxon>Pseudomonadota</taxon>
        <taxon>Alphaproteobacteria</taxon>
        <taxon>Hyphomicrobiales</taxon>
        <taxon>Phyllobacteriaceae</taxon>
        <taxon>Mesorhizobium</taxon>
    </lineage>
</organism>
<comment type="caution">
    <text evidence="1">The sequence shown here is derived from an EMBL/GenBank/DDBJ whole genome shotgun (WGS) entry which is preliminary data.</text>
</comment>
<evidence type="ECO:0000313" key="2">
    <source>
        <dbReference type="Proteomes" id="UP000558284"/>
    </source>
</evidence>
<dbReference type="AlphaFoldDB" id="A0A838BCK8"/>
<keyword evidence="2" id="KW-1185">Reference proteome</keyword>
<accession>A0A838BCK8</accession>